<evidence type="ECO:0000313" key="8">
    <source>
        <dbReference type="Proteomes" id="UP001595937"/>
    </source>
</evidence>
<evidence type="ECO:0000256" key="1">
    <source>
        <dbReference type="ARBA" id="ARBA00004651"/>
    </source>
</evidence>
<feature type="transmembrane region" description="Helical" evidence="6">
    <location>
        <begin position="386"/>
        <end position="403"/>
    </location>
</feature>
<feature type="transmembrane region" description="Helical" evidence="6">
    <location>
        <begin position="18"/>
        <end position="41"/>
    </location>
</feature>
<dbReference type="Gene3D" id="1.20.1250.20">
    <property type="entry name" value="MFS general substrate transporter like domains"/>
    <property type="match status" value="1"/>
</dbReference>
<keyword evidence="4 6" id="KW-1133">Transmembrane helix</keyword>
<dbReference type="Pfam" id="PF07690">
    <property type="entry name" value="MFS_1"/>
    <property type="match status" value="1"/>
</dbReference>
<dbReference type="RefSeq" id="WP_343926495.1">
    <property type="nucleotide sequence ID" value="NZ_BAAAIR010000101.1"/>
</dbReference>
<dbReference type="CDD" id="cd06173">
    <property type="entry name" value="MFS_MefA_like"/>
    <property type="match status" value="1"/>
</dbReference>
<dbReference type="InterPro" id="IPR036259">
    <property type="entry name" value="MFS_trans_sf"/>
</dbReference>
<dbReference type="SUPFAM" id="SSF103473">
    <property type="entry name" value="MFS general substrate transporter"/>
    <property type="match status" value="1"/>
</dbReference>
<evidence type="ECO:0000256" key="3">
    <source>
        <dbReference type="ARBA" id="ARBA00022692"/>
    </source>
</evidence>
<evidence type="ECO:0000313" key="7">
    <source>
        <dbReference type="EMBL" id="MFC5298549.1"/>
    </source>
</evidence>
<evidence type="ECO:0000256" key="2">
    <source>
        <dbReference type="ARBA" id="ARBA00022475"/>
    </source>
</evidence>
<evidence type="ECO:0000256" key="4">
    <source>
        <dbReference type="ARBA" id="ARBA00022989"/>
    </source>
</evidence>
<organism evidence="7 8">
    <name type="scientific">Brachybacterium tyrofermentans</name>
    <dbReference type="NCBI Taxonomy" id="47848"/>
    <lineage>
        <taxon>Bacteria</taxon>
        <taxon>Bacillati</taxon>
        <taxon>Actinomycetota</taxon>
        <taxon>Actinomycetes</taxon>
        <taxon>Micrococcales</taxon>
        <taxon>Dermabacteraceae</taxon>
        <taxon>Brachybacterium</taxon>
    </lineage>
</organism>
<dbReference type="Proteomes" id="UP001595937">
    <property type="component" value="Unassembled WGS sequence"/>
</dbReference>
<feature type="transmembrane region" description="Helical" evidence="6">
    <location>
        <begin position="359"/>
        <end position="380"/>
    </location>
</feature>
<proteinExistence type="predicted"/>
<comment type="subcellular location">
    <subcellularLocation>
        <location evidence="1">Cell membrane</location>
        <topology evidence="1">Multi-pass membrane protein</topology>
    </subcellularLocation>
</comment>
<protein>
    <submittedName>
        <fullName evidence="7">MFS transporter</fullName>
    </submittedName>
</protein>
<feature type="transmembrane region" description="Helical" evidence="6">
    <location>
        <begin position="149"/>
        <end position="168"/>
    </location>
</feature>
<accession>A0ABW0FIG5</accession>
<feature type="transmembrane region" description="Helical" evidence="6">
    <location>
        <begin position="263"/>
        <end position="281"/>
    </location>
</feature>
<evidence type="ECO:0000256" key="6">
    <source>
        <dbReference type="SAM" id="Phobius"/>
    </source>
</evidence>
<feature type="transmembrane region" description="Helical" evidence="6">
    <location>
        <begin position="293"/>
        <end position="311"/>
    </location>
</feature>
<keyword evidence="2" id="KW-1003">Cell membrane</keyword>
<sequence length="425" mass="44690">MSRPAASDSAFSDPAFRWLFSASILAQTGSALGTVAIPLIAINELGLSAATVALLATTSAAVLLVSAFPAGYIAEFRRKRPMMIGADLVRSAMFMVVGVLLLTESLHAVWLFVALGVNSAMQILFSSASTAHMKSLLSPAHRADGLGKLQAAAWLSIVLGPVAAGVIAGATSPAILVLGNAATFILSAALVRGIPRPEGPSPIPAQGARRIPEALAGGRFLVTDPLLRRLFLSWLIFAGAVAAMTPISQIFYLEELRFSATQYGLLMGLPSLGGLAGAWVTGRVTRHWDLGRAVWWASALRTPWYLLIPLAPPGNVGLVMLIIALTGLLFFASITNSATTALRMELTPDHLMSRSSSAWSIATTGAGPLLIPVLGALMHATDARTALWGVLVLVSISVLVLPVRQLHHHAVPTAETTKEPQHHGR</sequence>
<reference evidence="8" key="1">
    <citation type="journal article" date="2019" name="Int. J. Syst. Evol. Microbiol.">
        <title>The Global Catalogue of Microorganisms (GCM) 10K type strain sequencing project: providing services to taxonomists for standard genome sequencing and annotation.</title>
        <authorList>
            <consortium name="The Broad Institute Genomics Platform"/>
            <consortium name="The Broad Institute Genome Sequencing Center for Infectious Disease"/>
            <person name="Wu L."/>
            <person name="Ma J."/>
        </authorList>
    </citation>
    <scope>NUCLEOTIDE SEQUENCE [LARGE SCALE GENOMIC DNA]</scope>
    <source>
        <strain evidence="8">CGMCC 1.16455</strain>
    </source>
</reference>
<dbReference type="InterPro" id="IPR011701">
    <property type="entry name" value="MFS"/>
</dbReference>
<dbReference type="EMBL" id="JBHSLN010000073">
    <property type="protein sequence ID" value="MFC5298549.1"/>
    <property type="molecule type" value="Genomic_DNA"/>
</dbReference>
<feature type="transmembrane region" description="Helical" evidence="6">
    <location>
        <begin position="230"/>
        <end position="251"/>
    </location>
</feature>
<keyword evidence="8" id="KW-1185">Reference proteome</keyword>
<evidence type="ECO:0000256" key="5">
    <source>
        <dbReference type="ARBA" id="ARBA00023136"/>
    </source>
</evidence>
<gene>
    <name evidence="7" type="ORF">ACFPK8_13620</name>
</gene>
<feature type="transmembrane region" description="Helical" evidence="6">
    <location>
        <begin position="317"/>
        <end position="338"/>
    </location>
</feature>
<feature type="transmembrane region" description="Helical" evidence="6">
    <location>
        <begin position="47"/>
        <end position="72"/>
    </location>
</feature>
<dbReference type="PANTHER" id="PTHR23513:SF6">
    <property type="entry name" value="MAJOR FACILITATOR SUPERFAMILY ASSOCIATED DOMAIN-CONTAINING PROTEIN"/>
    <property type="match status" value="1"/>
</dbReference>
<comment type="caution">
    <text evidence="7">The sequence shown here is derived from an EMBL/GenBank/DDBJ whole genome shotgun (WGS) entry which is preliminary data.</text>
</comment>
<dbReference type="GeneID" id="303299261"/>
<keyword evidence="5 6" id="KW-0472">Membrane</keyword>
<keyword evidence="3 6" id="KW-0812">Transmembrane</keyword>
<name>A0ABW0FIG5_9MICO</name>
<dbReference type="PANTHER" id="PTHR23513">
    <property type="entry name" value="INTEGRAL MEMBRANE EFFLUX PROTEIN-RELATED"/>
    <property type="match status" value="1"/>
</dbReference>